<dbReference type="PANTHER" id="PTHR43712:SF5">
    <property type="entry name" value="O-METHYLTRANSFERASE ASQN-RELATED"/>
    <property type="match status" value="1"/>
</dbReference>
<dbReference type="PANTHER" id="PTHR43712">
    <property type="entry name" value="PUTATIVE (AFU_ORTHOLOGUE AFUA_4G14580)-RELATED"/>
    <property type="match status" value="1"/>
</dbReference>
<evidence type="ECO:0000256" key="3">
    <source>
        <dbReference type="ARBA" id="ARBA00022691"/>
    </source>
</evidence>
<dbReference type="EMBL" id="MVGC01000326">
    <property type="protein sequence ID" value="RJE20228.1"/>
    <property type="molecule type" value="Genomic_DNA"/>
</dbReference>
<dbReference type="Proteomes" id="UP000266188">
    <property type="component" value="Unassembled WGS sequence"/>
</dbReference>
<accession>A0A3A2ZAR1</accession>
<name>A0A3A2ZAR1_9EURO</name>
<dbReference type="InterPro" id="IPR036390">
    <property type="entry name" value="WH_DNA-bd_sf"/>
</dbReference>
<sequence>MVRNSSKTSHSSERHSLADLGLVVASSAAIVDNELGKKELPPLDDERFPVSFPLLSPEGSHARLELIYAALNIIRLASGPADYLANLTLQGFELGTISTVIRLHVLEYIPIGGTASFEELSSKTGIEKQLLTRLIRYSISAGFLSEQPPGHVRHNSVSSACLRDPNTHDHNLWNINCATPASLKLFESLQLDPTGTDGAKTGFSIAMAGPGKPLGTIWDYHANHPDVARQFQNYMASMPSMYVYDSRHLTQGFDWTQVKTIVDMGGSGGHFSMAIYDSYPHVKAAVQDIGDTVTTARAKLPPKYHKAITIEEHDFFQPQKTVADCYILRFILHNWSDDKVRDIIRNLTPALRPGVWVLVMDHVLPTEAHSVHPLTERIIRNMDITMLGLMAGRERTEEDYKRLLQGVDPRLELRSSICPVGSALTLLEFQVIGSSDNC</sequence>
<keyword evidence="1 6" id="KW-0489">Methyltransferase</keyword>
<dbReference type="InterPro" id="IPR016461">
    <property type="entry name" value="COMT-like"/>
</dbReference>
<dbReference type="Gene3D" id="3.40.50.150">
    <property type="entry name" value="Vaccinia Virus protein VP39"/>
    <property type="match status" value="1"/>
</dbReference>
<keyword evidence="3" id="KW-0949">S-adenosyl-L-methionine</keyword>
<dbReference type="SUPFAM" id="SSF46785">
    <property type="entry name" value="Winged helix' DNA-binding domain"/>
    <property type="match status" value="1"/>
</dbReference>
<organism evidence="6 7">
    <name type="scientific">Aspergillus sclerotialis</name>
    <dbReference type="NCBI Taxonomy" id="2070753"/>
    <lineage>
        <taxon>Eukaryota</taxon>
        <taxon>Fungi</taxon>
        <taxon>Dikarya</taxon>
        <taxon>Ascomycota</taxon>
        <taxon>Pezizomycotina</taxon>
        <taxon>Eurotiomycetes</taxon>
        <taxon>Eurotiomycetidae</taxon>
        <taxon>Eurotiales</taxon>
        <taxon>Aspergillaceae</taxon>
        <taxon>Aspergillus</taxon>
        <taxon>Aspergillus subgen. Polypaecilum</taxon>
    </lineage>
</organism>
<evidence type="ECO:0000256" key="1">
    <source>
        <dbReference type="ARBA" id="ARBA00022603"/>
    </source>
</evidence>
<evidence type="ECO:0000256" key="4">
    <source>
        <dbReference type="ARBA" id="ARBA00038277"/>
    </source>
</evidence>
<dbReference type="Pfam" id="PF00891">
    <property type="entry name" value="Methyltransf_2"/>
    <property type="match status" value="1"/>
</dbReference>
<evidence type="ECO:0000313" key="7">
    <source>
        <dbReference type="Proteomes" id="UP000266188"/>
    </source>
</evidence>
<dbReference type="STRING" id="2070753.A0A3A2ZAR1"/>
<evidence type="ECO:0000313" key="6">
    <source>
        <dbReference type="EMBL" id="RJE20228.1"/>
    </source>
</evidence>
<keyword evidence="2 6" id="KW-0808">Transferase</keyword>
<dbReference type="InterPro" id="IPR001077">
    <property type="entry name" value="COMT_C"/>
</dbReference>
<reference evidence="7" key="1">
    <citation type="submission" date="2017-02" db="EMBL/GenBank/DDBJ databases">
        <authorList>
            <person name="Tafer H."/>
            <person name="Lopandic K."/>
        </authorList>
    </citation>
    <scope>NUCLEOTIDE SEQUENCE [LARGE SCALE GENOMIC DNA]</scope>
    <source>
        <strain evidence="7">CBS 366.77</strain>
    </source>
</reference>
<comment type="caution">
    <text evidence="6">The sequence shown here is derived from an EMBL/GenBank/DDBJ whole genome shotgun (WGS) entry which is preliminary data.</text>
</comment>
<dbReference type="OrthoDB" id="1606438at2759"/>
<evidence type="ECO:0000259" key="5">
    <source>
        <dbReference type="Pfam" id="PF00891"/>
    </source>
</evidence>
<protein>
    <submittedName>
        <fullName evidence="6">O-methyltransferase</fullName>
    </submittedName>
</protein>
<evidence type="ECO:0000256" key="2">
    <source>
        <dbReference type="ARBA" id="ARBA00022679"/>
    </source>
</evidence>
<proteinExistence type="inferred from homology"/>
<feature type="domain" description="O-methyltransferase C-terminal" evidence="5">
    <location>
        <begin position="216"/>
        <end position="406"/>
    </location>
</feature>
<dbReference type="GO" id="GO:0008171">
    <property type="term" value="F:O-methyltransferase activity"/>
    <property type="evidence" value="ECO:0007669"/>
    <property type="project" value="InterPro"/>
</dbReference>
<dbReference type="GO" id="GO:0032259">
    <property type="term" value="P:methylation"/>
    <property type="evidence" value="ECO:0007669"/>
    <property type="project" value="UniProtKB-KW"/>
</dbReference>
<dbReference type="SUPFAM" id="SSF53335">
    <property type="entry name" value="S-adenosyl-L-methionine-dependent methyltransferases"/>
    <property type="match status" value="1"/>
</dbReference>
<gene>
    <name evidence="6" type="ORF">PHISCL_07426</name>
</gene>
<dbReference type="Gene3D" id="1.10.10.10">
    <property type="entry name" value="Winged helix-like DNA-binding domain superfamily/Winged helix DNA-binding domain"/>
    <property type="match status" value="1"/>
</dbReference>
<dbReference type="GO" id="GO:0044550">
    <property type="term" value="P:secondary metabolite biosynthetic process"/>
    <property type="evidence" value="ECO:0007669"/>
    <property type="project" value="UniProtKB-ARBA"/>
</dbReference>
<dbReference type="AlphaFoldDB" id="A0A3A2ZAR1"/>
<keyword evidence="7" id="KW-1185">Reference proteome</keyword>
<dbReference type="PROSITE" id="PS51683">
    <property type="entry name" value="SAM_OMT_II"/>
    <property type="match status" value="1"/>
</dbReference>
<dbReference type="InterPro" id="IPR036388">
    <property type="entry name" value="WH-like_DNA-bd_sf"/>
</dbReference>
<comment type="similarity">
    <text evidence="4">Belongs to the class I-like SAM-binding methyltransferase superfamily. Cation-independent O-methyltransferase family.</text>
</comment>
<dbReference type="InterPro" id="IPR029063">
    <property type="entry name" value="SAM-dependent_MTases_sf"/>
</dbReference>